<sequence>MTKKFNKNLLAFWICAMLSHVAYSEGICDTKNPLKTLEYVPSPLSRFSMRDKSFTKNDACSTQIKGELIKLLKPFTANTTQSAEELLISKDIPSTKEDRVKITAYVRAVKDGNSAVLRLLKAVDLLPVDKISALPVSSEKILLLIKVTESGIAEATAILNKKNQSLSETQIQAEEELIHQLEIFSFNLKKIYKDYLNEGKDNTNDDKKQDNIFKTQQIEIQKNNDLETDRVLKTQPIQSQKIKENSNTNQKNFPFSIPYNEGEENSIALDKQKLDDLTDAYQKIKVLEDKVTACEQKCKNNEAK</sequence>
<evidence type="ECO:0000256" key="1">
    <source>
        <dbReference type="SAM" id="Coils"/>
    </source>
</evidence>
<accession>W6TV86</accession>
<evidence type="ECO:0000256" key="2">
    <source>
        <dbReference type="SAM" id="SignalP"/>
    </source>
</evidence>
<reference evidence="3 4" key="1">
    <citation type="journal article" date="2014" name="FEMS Microbiol. Lett.">
        <title>Draft genome sequences of three Holospora species (Holospora obtusa, Holospora undulata, and Holospora elegans), endonuclear symbiotic bacteria of the ciliate Paramecium caudatum.</title>
        <authorList>
            <person name="Dohra H."/>
            <person name="Tanaka K."/>
            <person name="Suzuki T."/>
            <person name="Fujishima M."/>
            <person name="Suzuki H."/>
        </authorList>
    </citation>
    <scope>NUCLEOTIDE SEQUENCE [LARGE SCALE GENOMIC DNA]</scope>
    <source>
        <strain evidence="3 4">F1</strain>
    </source>
</reference>
<proteinExistence type="predicted"/>
<keyword evidence="4" id="KW-1185">Reference proteome</keyword>
<keyword evidence="1" id="KW-0175">Coiled coil</keyword>
<protein>
    <submittedName>
        <fullName evidence="3">Uncharacterized protein</fullName>
    </submittedName>
</protein>
<keyword evidence="2" id="KW-0732">Signal</keyword>
<feature type="signal peptide" evidence="2">
    <location>
        <begin position="1"/>
        <end position="22"/>
    </location>
</feature>
<feature type="chain" id="PRO_5004881577" evidence="2">
    <location>
        <begin position="23"/>
        <end position="304"/>
    </location>
</feature>
<comment type="caution">
    <text evidence="3">The sequence shown here is derived from an EMBL/GenBank/DDBJ whole genome shotgun (WGS) entry which is preliminary data.</text>
</comment>
<evidence type="ECO:0000313" key="4">
    <source>
        <dbReference type="Proteomes" id="UP000019112"/>
    </source>
</evidence>
<feature type="coiled-coil region" evidence="1">
    <location>
        <begin position="277"/>
        <end position="304"/>
    </location>
</feature>
<dbReference type="EMBL" id="AWTR02000012">
    <property type="protein sequence ID" value="ETZ07692.1"/>
    <property type="molecule type" value="Genomic_DNA"/>
</dbReference>
<dbReference type="Proteomes" id="UP000019112">
    <property type="component" value="Unassembled WGS sequence"/>
</dbReference>
<organism evidence="3 4">
    <name type="scientific">Holospora obtusa F1</name>
    <dbReference type="NCBI Taxonomy" id="1399147"/>
    <lineage>
        <taxon>Bacteria</taxon>
        <taxon>Pseudomonadati</taxon>
        <taxon>Pseudomonadota</taxon>
        <taxon>Alphaproteobacteria</taxon>
        <taxon>Holosporales</taxon>
        <taxon>Holosporaceae</taxon>
        <taxon>Holospora</taxon>
    </lineage>
</organism>
<gene>
    <name evidence="3" type="ORF">P618_200101</name>
</gene>
<name>W6TV86_HOLOB</name>
<dbReference type="AlphaFoldDB" id="W6TV86"/>
<evidence type="ECO:0000313" key="3">
    <source>
        <dbReference type="EMBL" id="ETZ07692.1"/>
    </source>
</evidence>